<protein>
    <submittedName>
        <fullName evidence="1">Uncharacterized protein</fullName>
    </submittedName>
</protein>
<reference evidence="2" key="1">
    <citation type="journal article" date="2019" name="Int. J. Syst. Evol. Microbiol.">
        <title>The Global Catalogue of Microorganisms (GCM) 10K type strain sequencing project: providing services to taxonomists for standard genome sequencing and annotation.</title>
        <authorList>
            <consortium name="The Broad Institute Genomics Platform"/>
            <consortium name="The Broad Institute Genome Sequencing Center for Infectious Disease"/>
            <person name="Wu L."/>
            <person name="Ma J."/>
        </authorList>
    </citation>
    <scope>NUCLEOTIDE SEQUENCE [LARGE SCALE GENOMIC DNA]</scope>
    <source>
        <strain evidence="2">DT43</strain>
    </source>
</reference>
<organism evidence="1 2">
    <name type="scientific">Streptococcus caledonicus</name>
    <dbReference type="NCBI Taxonomy" id="2614158"/>
    <lineage>
        <taxon>Bacteria</taxon>
        <taxon>Bacillati</taxon>
        <taxon>Bacillota</taxon>
        <taxon>Bacilli</taxon>
        <taxon>Lactobacillales</taxon>
        <taxon>Streptococcaceae</taxon>
        <taxon>Streptococcus</taxon>
    </lineage>
</organism>
<gene>
    <name evidence="1" type="ORF">ACFPQ3_00525</name>
</gene>
<proteinExistence type="predicted"/>
<name>A0ABW0UBH1_9STRE</name>
<dbReference type="Proteomes" id="UP001596110">
    <property type="component" value="Unassembled WGS sequence"/>
</dbReference>
<dbReference type="EMBL" id="JBHSOJ010000003">
    <property type="protein sequence ID" value="MFC5630124.1"/>
    <property type="molecule type" value="Genomic_DNA"/>
</dbReference>
<sequence length="45" mass="5157">MFRKLLLKLFKVPKHPNIIAFEDGARAAYCGFKAGLGIKEEDYEQ</sequence>
<evidence type="ECO:0000313" key="2">
    <source>
        <dbReference type="Proteomes" id="UP001596110"/>
    </source>
</evidence>
<evidence type="ECO:0000313" key="1">
    <source>
        <dbReference type="EMBL" id="MFC5630124.1"/>
    </source>
</evidence>
<accession>A0ABW0UBH1</accession>
<comment type="caution">
    <text evidence="1">The sequence shown here is derived from an EMBL/GenBank/DDBJ whole genome shotgun (WGS) entry which is preliminary data.</text>
</comment>
<keyword evidence="2" id="KW-1185">Reference proteome</keyword>
<dbReference type="RefSeq" id="WP_156806738.1">
    <property type="nucleotide sequence ID" value="NZ_JBHSOJ010000003.1"/>
</dbReference>